<dbReference type="SUPFAM" id="SSF53448">
    <property type="entry name" value="Nucleotide-diphospho-sugar transferases"/>
    <property type="match status" value="1"/>
</dbReference>
<organism evidence="5 6">
    <name type="scientific">Serratia ureilytica</name>
    <dbReference type="NCBI Taxonomy" id="300181"/>
    <lineage>
        <taxon>Bacteria</taxon>
        <taxon>Pseudomonadati</taxon>
        <taxon>Pseudomonadota</taxon>
        <taxon>Gammaproteobacteria</taxon>
        <taxon>Enterobacterales</taxon>
        <taxon>Yersiniaceae</taxon>
        <taxon>Serratia</taxon>
    </lineage>
</organism>
<dbReference type="AlphaFoldDB" id="A0A9X9G4P0"/>
<proteinExistence type="inferred from homology"/>
<feature type="domain" description="Glycosyltransferase 2-like" evidence="4">
    <location>
        <begin position="4"/>
        <end position="111"/>
    </location>
</feature>
<keyword evidence="3" id="KW-0808">Transferase</keyword>
<dbReference type="Pfam" id="PF00535">
    <property type="entry name" value="Glycos_transf_2"/>
    <property type="match status" value="1"/>
</dbReference>
<dbReference type="InterPro" id="IPR001173">
    <property type="entry name" value="Glyco_trans_2-like"/>
</dbReference>
<dbReference type="PANTHER" id="PTHR43179:SF12">
    <property type="entry name" value="GALACTOFURANOSYLTRANSFERASE GLFT2"/>
    <property type="match status" value="1"/>
</dbReference>
<keyword evidence="2" id="KW-0328">Glycosyltransferase</keyword>
<dbReference type="GO" id="GO:0016757">
    <property type="term" value="F:glycosyltransferase activity"/>
    <property type="evidence" value="ECO:0007669"/>
    <property type="project" value="UniProtKB-KW"/>
</dbReference>
<accession>A0A9X9G4P0</accession>
<sequence>MDLCVIIVTYGERAHFVKQVVDSCAGEMVKKIVIVDNGSGEENKSNLSAIAEAYPQTVIILTMDSNTGSAGGFYAAMENAASINGVDFILALDDDNKIAYEDINKLACYWQGHVNKNAEDNTALLALREDRLHYMKFIETRNNDVLLGAKNSFMGFHVANYVKKIIGVSNKKRIIGDKIVSPIAPYGGMFFHKGLLKKHGFPKKEMYLYCDDTEFSYRITKAGGEIIIIPDAKIVDLDQSWDSGARKKRFNSPVLETKDDFRVRYSFRNRVYFERKNLVTNKLIYMMNIIIYLSDLSVKAACYGKLKRVGLVIRSIRDGFRM</sequence>
<dbReference type="RefSeq" id="WP_147837811.1">
    <property type="nucleotide sequence ID" value="NZ_JAQSPV010000002.1"/>
</dbReference>
<evidence type="ECO:0000256" key="3">
    <source>
        <dbReference type="ARBA" id="ARBA00022679"/>
    </source>
</evidence>
<comment type="similarity">
    <text evidence="1">Belongs to the glycosyltransferase 2 family.</text>
</comment>
<dbReference type="Gene3D" id="3.90.550.10">
    <property type="entry name" value="Spore Coat Polysaccharide Biosynthesis Protein SpsA, Chain A"/>
    <property type="match status" value="1"/>
</dbReference>
<evidence type="ECO:0000313" key="6">
    <source>
        <dbReference type="Proteomes" id="UP000321307"/>
    </source>
</evidence>
<protein>
    <submittedName>
        <fullName evidence="5">Glycosyltransferase</fullName>
    </submittedName>
</protein>
<gene>
    <name evidence="5" type="ORF">FOT63_01635</name>
</gene>
<reference evidence="5 6" key="1">
    <citation type="submission" date="2019-07" db="EMBL/GenBank/DDBJ databases">
        <title>Serratia strains were isolated from fresh produce.</title>
        <authorList>
            <person name="Cho G.-S."/>
            <person name="Stein M."/>
            <person name="Lee W."/>
            <person name="Suh S.H."/>
            <person name="Franz C.M.A.P."/>
        </authorList>
    </citation>
    <scope>NUCLEOTIDE SEQUENCE [LARGE SCALE GENOMIC DNA]</scope>
    <source>
        <strain evidence="5 6">S17</strain>
    </source>
</reference>
<dbReference type="InterPro" id="IPR029044">
    <property type="entry name" value="Nucleotide-diphossugar_trans"/>
</dbReference>
<evidence type="ECO:0000256" key="2">
    <source>
        <dbReference type="ARBA" id="ARBA00022676"/>
    </source>
</evidence>
<dbReference type="PANTHER" id="PTHR43179">
    <property type="entry name" value="RHAMNOSYLTRANSFERASE WBBL"/>
    <property type="match status" value="1"/>
</dbReference>
<evidence type="ECO:0000259" key="4">
    <source>
        <dbReference type="Pfam" id="PF00535"/>
    </source>
</evidence>
<name>A0A9X9G4P0_9GAMM</name>
<evidence type="ECO:0000256" key="1">
    <source>
        <dbReference type="ARBA" id="ARBA00006739"/>
    </source>
</evidence>
<dbReference type="EMBL" id="VOUP01000001">
    <property type="protein sequence ID" value="TXE32787.1"/>
    <property type="molecule type" value="Genomic_DNA"/>
</dbReference>
<evidence type="ECO:0000313" key="5">
    <source>
        <dbReference type="EMBL" id="TXE32787.1"/>
    </source>
</evidence>
<dbReference type="Proteomes" id="UP000321307">
    <property type="component" value="Unassembled WGS sequence"/>
</dbReference>
<comment type="caution">
    <text evidence="5">The sequence shown here is derived from an EMBL/GenBank/DDBJ whole genome shotgun (WGS) entry which is preliminary data.</text>
</comment>